<dbReference type="AlphaFoldDB" id="A0A512DEQ9"/>
<reference evidence="2 3" key="1">
    <citation type="submission" date="2019-07" db="EMBL/GenBank/DDBJ databases">
        <title>Whole genome shotgun sequence of Cellulomonas aerilata NBRC 106308.</title>
        <authorList>
            <person name="Hosoyama A."/>
            <person name="Uohara A."/>
            <person name="Ohji S."/>
            <person name="Ichikawa N."/>
        </authorList>
    </citation>
    <scope>NUCLEOTIDE SEQUENCE [LARGE SCALE GENOMIC DNA]</scope>
    <source>
        <strain evidence="2 3">NBRC 106308</strain>
    </source>
</reference>
<organism evidence="2 3">
    <name type="scientific">Cellulomonas aerilata</name>
    <dbReference type="NCBI Taxonomy" id="515326"/>
    <lineage>
        <taxon>Bacteria</taxon>
        <taxon>Bacillati</taxon>
        <taxon>Actinomycetota</taxon>
        <taxon>Actinomycetes</taxon>
        <taxon>Micrococcales</taxon>
        <taxon>Cellulomonadaceae</taxon>
        <taxon>Cellulomonas</taxon>
    </lineage>
</organism>
<accession>A0A512DEQ9</accession>
<sequence length="227" mass="24220">MTRQVQGPAHPHHKKLRLVFAIAAALAVIAGVASTPARPALYVAAPVMGAIVTGMDTGMGRRRTLIAVWHDASHPEGVARRLLGVGTTPATAGAMARSACGLPGFSNSATAISLQPEAIGVLDTAEAWRLLAHCRASRLDNQVGATVWFVTDAASPLLLVPGESALGFATTRQSARRVVFARRRESLGEPTRVRWHEIPVDQLLWPEGTPEPLRGARPLHHKDTRVV</sequence>
<protein>
    <submittedName>
        <fullName evidence="2">Uncharacterized protein</fullName>
    </submittedName>
</protein>
<dbReference type="EMBL" id="BJYY01000016">
    <property type="protein sequence ID" value="GEO34959.1"/>
    <property type="molecule type" value="Genomic_DNA"/>
</dbReference>
<name>A0A512DEQ9_9CELL</name>
<dbReference type="Proteomes" id="UP000321181">
    <property type="component" value="Unassembled WGS sequence"/>
</dbReference>
<evidence type="ECO:0000313" key="2">
    <source>
        <dbReference type="EMBL" id="GEO34959.1"/>
    </source>
</evidence>
<feature type="region of interest" description="Disordered" evidence="1">
    <location>
        <begin position="207"/>
        <end position="227"/>
    </location>
</feature>
<evidence type="ECO:0000256" key="1">
    <source>
        <dbReference type="SAM" id="MobiDB-lite"/>
    </source>
</evidence>
<comment type="caution">
    <text evidence="2">The sequence shown here is derived from an EMBL/GenBank/DDBJ whole genome shotgun (WGS) entry which is preliminary data.</text>
</comment>
<gene>
    <name evidence="2" type="ORF">CAE01nite_26840</name>
</gene>
<feature type="compositionally biased region" description="Basic residues" evidence="1">
    <location>
        <begin position="217"/>
        <end position="227"/>
    </location>
</feature>
<proteinExistence type="predicted"/>
<dbReference type="RefSeq" id="WP_146905456.1">
    <property type="nucleotide sequence ID" value="NZ_BAAARM010000001.1"/>
</dbReference>
<evidence type="ECO:0000313" key="3">
    <source>
        <dbReference type="Proteomes" id="UP000321181"/>
    </source>
</evidence>
<keyword evidence="3" id="KW-1185">Reference proteome</keyword>